<gene>
    <name evidence="1" type="ORF">RhiirC2_790973</name>
</gene>
<dbReference type="Proteomes" id="UP000233469">
    <property type="component" value="Unassembled WGS sequence"/>
</dbReference>
<reference evidence="1 2" key="2">
    <citation type="submission" date="2017-10" db="EMBL/GenBank/DDBJ databases">
        <title>Extensive intraspecific genome diversity in a model arbuscular mycorrhizal fungus.</title>
        <authorList>
            <person name="Chen E.C.H."/>
            <person name="Morin E."/>
            <person name="Baudet D."/>
            <person name="Noel J."/>
            <person name="Ndikumana S."/>
            <person name="Charron P."/>
            <person name="St-Onge C."/>
            <person name="Giorgi J."/>
            <person name="Grigoriev I.V."/>
            <person name="Roux C."/>
            <person name="Martin F.M."/>
            <person name="Corradi N."/>
        </authorList>
    </citation>
    <scope>NUCLEOTIDE SEQUENCE [LARGE SCALE GENOMIC DNA]</scope>
    <source>
        <strain evidence="1 2">C2</strain>
    </source>
</reference>
<evidence type="ECO:0000313" key="1">
    <source>
        <dbReference type="EMBL" id="PKK62029.1"/>
    </source>
</evidence>
<comment type="caution">
    <text evidence="1">The sequence shown here is derived from an EMBL/GenBank/DDBJ whole genome shotgun (WGS) entry which is preliminary data.</text>
</comment>
<organism evidence="1 2">
    <name type="scientific">Rhizophagus irregularis</name>
    <dbReference type="NCBI Taxonomy" id="588596"/>
    <lineage>
        <taxon>Eukaryota</taxon>
        <taxon>Fungi</taxon>
        <taxon>Fungi incertae sedis</taxon>
        <taxon>Mucoromycota</taxon>
        <taxon>Glomeromycotina</taxon>
        <taxon>Glomeromycetes</taxon>
        <taxon>Glomerales</taxon>
        <taxon>Glomeraceae</taxon>
        <taxon>Rhizophagus</taxon>
    </lineage>
</organism>
<protein>
    <submittedName>
        <fullName evidence="1">Uncharacterized protein</fullName>
    </submittedName>
</protein>
<dbReference type="VEuPathDB" id="FungiDB:RhiirFUN_011418"/>
<evidence type="ECO:0000313" key="2">
    <source>
        <dbReference type="Proteomes" id="UP000233469"/>
    </source>
</evidence>
<dbReference type="VEuPathDB" id="FungiDB:FUN_013961"/>
<name>A0A2N1MK62_9GLOM</name>
<dbReference type="AlphaFoldDB" id="A0A2N1MK62"/>
<reference evidence="1 2" key="1">
    <citation type="submission" date="2016-04" db="EMBL/GenBank/DDBJ databases">
        <title>Genome analyses suggest a sexual origin of heterokaryosis in a supposedly ancient asexual fungus.</title>
        <authorList>
            <person name="Ropars J."/>
            <person name="Sedzielewska K."/>
            <person name="Noel J."/>
            <person name="Charron P."/>
            <person name="Farinelli L."/>
            <person name="Marton T."/>
            <person name="Kruger M."/>
            <person name="Pelin A."/>
            <person name="Brachmann A."/>
            <person name="Corradi N."/>
        </authorList>
    </citation>
    <scope>NUCLEOTIDE SEQUENCE [LARGE SCALE GENOMIC DNA]</scope>
    <source>
        <strain evidence="1 2">C2</strain>
    </source>
</reference>
<sequence length="466" mass="56397">MPMKKITDQYPLYKFLELHRIKSISKNIIYQSSENNKLKILFKIKILQEQKRIWTAKCPGKMEFKEFRGKHCWIRDAINLLKNEDMCLCIHDTKDKRDEHRIKGSGLEIIERDNAHLMKWKHFIMKKGLNLKGKIPGWFKKMEREVIEDQMTRKVKDKYLCGEKNLKEIHLNEILDLDNSPELVKCRGCEKNVSKKNSTNEDYFDKLNNNYYQDKSLKLRNRMEENGKRSYEYILKILIRNEFSSNKEELKFSVRESDVGLGVNSYVPKLLENFKNNRKLDEDLYLELSSLEKYMEKMNIKFIEGDFLLLSSLDKIRLKLREELINEKSVKDLKVFAMKYIDEAMSFNDFNLFWKKILIPGGLRAWRKKCSELIWKNEMLKYNRNNYTSWETDQEDVWERSYDILYEKLEILVGKEKYWELIRGVYNCKFNTASKDKEEKEMINELWIFCFNELKKEFWIKRCKEN</sequence>
<dbReference type="VEuPathDB" id="FungiDB:RhiirA1_474964"/>
<proteinExistence type="predicted"/>
<dbReference type="EMBL" id="LLXL01002043">
    <property type="protein sequence ID" value="PKK62029.1"/>
    <property type="molecule type" value="Genomic_DNA"/>
</dbReference>
<accession>A0A2N1MK62</accession>